<evidence type="ECO:0000313" key="2">
    <source>
        <dbReference type="EMBL" id="TRY63533.1"/>
    </source>
</evidence>
<organism evidence="2 3">
    <name type="scientific">Tigriopus californicus</name>
    <name type="common">Marine copepod</name>
    <dbReference type="NCBI Taxonomy" id="6832"/>
    <lineage>
        <taxon>Eukaryota</taxon>
        <taxon>Metazoa</taxon>
        <taxon>Ecdysozoa</taxon>
        <taxon>Arthropoda</taxon>
        <taxon>Crustacea</taxon>
        <taxon>Multicrustacea</taxon>
        <taxon>Hexanauplia</taxon>
        <taxon>Copepoda</taxon>
        <taxon>Harpacticoida</taxon>
        <taxon>Harpacticidae</taxon>
        <taxon>Tigriopus</taxon>
    </lineage>
</organism>
<gene>
    <name evidence="2" type="ORF">TCAL_16662</name>
</gene>
<protein>
    <submittedName>
        <fullName evidence="2">Uncharacterized protein</fullName>
    </submittedName>
</protein>
<keyword evidence="3" id="KW-1185">Reference proteome</keyword>
<comment type="caution">
    <text evidence="2">The sequence shown here is derived from an EMBL/GenBank/DDBJ whole genome shotgun (WGS) entry which is preliminary data.</text>
</comment>
<evidence type="ECO:0000313" key="3">
    <source>
        <dbReference type="Proteomes" id="UP000318571"/>
    </source>
</evidence>
<sequence length="293" mass="33268">MIPIICQPWPEDAMLRACDVILEQTNLERDRKRTIYPGFKAIHDHFGLMVQNQSLGKSPGLTTSPKLFVRCLQLFANKLESLSAEATQKEHSHKQAQKKYDQIGKQCQAMSDEIKILGESLRELESKLAEFNQKRQEANNLLEEYNEKKKKVSLLKVTELSNVAKGLRTPNEPLKLLASALCILFDDQPNAYAAKDGNILHRKVKDAREQTKPDEADPWTVGKKILSDLSLIDKLTSHVDMETHSVQIELVANLILSDPSWDPTSFAKGPFYSGEPIALLMEAWCKLYRRQQV</sequence>
<reference evidence="2 3" key="1">
    <citation type="journal article" date="2018" name="Nat. Ecol. Evol.">
        <title>Genomic signatures of mitonuclear coevolution across populations of Tigriopus californicus.</title>
        <authorList>
            <person name="Barreto F.S."/>
            <person name="Watson E.T."/>
            <person name="Lima T.G."/>
            <person name="Willett C.S."/>
            <person name="Edmands S."/>
            <person name="Li W."/>
            <person name="Burton R.S."/>
        </authorList>
    </citation>
    <scope>NUCLEOTIDE SEQUENCE [LARGE SCALE GENOMIC DNA]</scope>
    <source>
        <strain evidence="2 3">San Diego</strain>
    </source>
</reference>
<dbReference type="AlphaFoldDB" id="A0A553NDL9"/>
<name>A0A553NDL9_TIGCA</name>
<proteinExistence type="predicted"/>
<dbReference type="Proteomes" id="UP000318571">
    <property type="component" value="Chromosome 10"/>
</dbReference>
<accession>A0A553NDL9</accession>
<feature type="coiled-coil region" evidence="1">
    <location>
        <begin position="79"/>
        <end position="155"/>
    </location>
</feature>
<dbReference type="EMBL" id="VCGU01000458">
    <property type="protein sequence ID" value="TRY63533.1"/>
    <property type="molecule type" value="Genomic_DNA"/>
</dbReference>
<dbReference type="Gene3D" id="1.20.920.60">
    <property type="match status" value="1"/>
</dbReference>
<evidence type="ECO:0000256" key="1">
    <source>
        <dbReference type="SAM" id="Coils"/>
    </source>
</evidence>
<keyword evidence="1" id="KW-0175">Coiled coil</keyword>